<comment type="caution">
    <text evidence="1">The sequence shown here is derived from an EMBL/GenBank/DDBJ whole genome shotgun (WGS) entry which is preliminary data.</text>
</comment>
<sequence length="134" mass="15761">LIAFVHFIDRVPAILAQTTPIPFCFLYQHQYHVLHQHQYHAACVAKNLLRVMRIAKDNFNWSFSALLLRSHSEDLVRNGIRIVCINDIRDSTRKFIPNTDYSELEAIEERHYSQNRFSLLIDNDGVDVHDDREV</sequence>
<accession>A0A0B2VB37</accession>
<dbReference type="EMBL" id="JPKZ01001680">
    <property type="protein sequence ID" value="KHN80721.1"/>
    <property type="molecule type" value="Genomic_DNA"/>
</dbReference>
<dbReference type="Proteomes" id="UP000031036">
    <property type="component" value="Unassembled WGS sequence"/>
</dbReference>
<keyword evidence="2" id="KW-1185">Reference proteome</keyword>
<feature type="non-terminal residue" evidence="1">
    <location>
        <position position="1"/>
    </location>
</feature>
<protein>
    <submittedName>
        <fullName evidence="1">Uncharacterized protein</fullName>
    </submittedName>
</protein>
<evidence type="ECO:0000313" key="1">
    <source>
        <dbReference type="EMBL" id="KHN80721.1"/>
    </source>
</evidence>
<organism evidence="1 2">
    <name type="scientific">Toxocara canis</name>
    <name type="common">Canine roundworm</name>
    <dbReference type="NCBI Taxonomy" id="6265"/>
    <lineage>
        <taxon>Eukaryota</taxon>
        <taxon>Metazoa</taxon>
        <taxon>Ecdysozoa</taxon>
        <taxon>Nematoda</taxon>
        <taxon>Chromadorea</taxon>
        <taxon>Rhabditida</taxon>
        <taxon>Spirurina</taxon>
        <taxon>Ascaridomorpha</taxon>
        <taxon>Ascaridoidea</taxon>
        <taxon>Toxocaridae</taxon>
        <taxon>Toxocara</taxon>
    </lineage>
</organism>
<dbReference type="AlphaFoldDB" id="A0A0B2VB37"/>
<proteinExistence type="predicted"/>
<reference evidence="1 2" key="1">
    <citation type="submission" date="2014-11" db="EMBL/GenBank/DDBJ databases">
        <title>Genetic blueprint of the zoonotic pathogen Toxocara canis.</title>
        <authorList>
            <person name="Zhu X.-Q."/>
            <person name="Korhonen P.K."/>
            <person name="Cai H."/>
            <person name="Young N.D."/>
            <person name="Nejsum P."/>
            <person name="von Samson-Himmelstjerna G."/>
            <person name="Boag P.R."/>
            <person name="Tan P."/>
            <person name="Li Q."/>
            <person name="Min J."/>
            <person name="Yang Y."/>
            <person name="Wang X."/>
            <person name="Fang X."/>
            <person name="Hall R.S."/>
            <person name="Hofmann A."/>
            <person name="Sternberg P.W."/>
            <person name="Jex A.R."/>
            <person name="Gasser R.B."/>
        </authorList>
    </citation>
    <scope>NUCLEOTIDE SEQUENCE [LARGE SCALE GENOMIC DNA]</scope>
    <source>
        <strain evidence="1">PN_DK_2014</strain>
    </source>
</reference>
<evidence type="ECO:0000313" key="2">
    <source>
        <dbReference type="Proteomes" id="UP000031036"/>
    </source>
</evidence>
<gene>
    <name evidence="1" type="ORF">Tcan_01353</name>
</gene>
<name>A0A0B2VB37_TOXCA</name>